<dbReference type="EMBL" id="JACSQB010000064">
    <property type="protein sequence ID" value="MBD8047189.1"/>
    <property type="molecule type" value="Genomic_DNA"/>
</dbReference>
<keyword evidence="3 6" id="KW-0378">Hydrolase</keyword>
<dbReference type="Pfam" id="PF01432">
    <property type="entry name" value="Peptidase_M3"/>
    <property type="match status" value="1"/>
</dbReference>
<dbReference type="InterPro" id="IPR001567">
    <property type="entry name" value="Pept_M3A_M3B_dom"/>
</dbReference>
<feature type="signal peptide" evidence="7">
    <location>
        <begin position="1"/>
        <end position="27"/>
    </location>
</feature>
<dbReference type="NCBIfam" id="TIGR00181">
    <property type="entry name" value="pepF"/>
    <property type="match status" value="1"/>
</dbReference>
<proteinExistence type="inferred from homology"/>
<dbReference type="InterPro" id="IPR045090">
    <property type="entry name" value="Pept_M3A_M3B"/>
</dbReference>
<dbReference type="RefSeq" id="WP_191740160.1">
    <property type="nucleotide sequence ID" value="NZ_JACSQB010000064.1"/>
</dbReference>
<evidence type="ECO:0000313" key="11">
    <source>
        <dbReference type="Proteomes" id="UP000627166"/>
    </source>
</evidence>
<comment type="function">
    <text evidence="6">Has oligopeptidase activity and degrades a variety of small bioactive peptides.</text>
</comment>
<feature type="domain" description="Oligopeptidase F N-terminal" evidence="9">
    <location>
        <begin position="164"/>
        <end position="231"/>
    </location>
</feature>
<evidence type="ECO:0000259" key="8">
    <source>
        <dbReference type="Pfam" id="PF01432"/>
    </source>
</evidence>
<keyword evidence="7" id="KW-0732">Signal</keyword>
<evidence type="ECO:0000256" key="2">
    <source>
        <dbReference type="ARBA" id="ARBA00022723"/>
    </source>
</evidence>
<comment type="caution">
    <text evidence="10">The sequence shown here is derived from an EMBL/GenBank/DDBJ whole genome shotgun (WGS) entry which is preliminary data.</text>
</comment>
<evidence type="ECO:0000256" key="5">
    <source>
        <dbReference type="ARBA" id="ARBA00023049"/>
    </source>
</evidence>
<evidence type="ECO:0000313" key="10">
    <source>
        <dbReference type="EMBL" id="MBD8047189.1"/>
    </source>
</evidence>
<dbReference type="PANTHER" id="PTHR11804:SF84">
    <property type="entry name" value="SACCHAROLYSIN"/>
    <property type="match status" value="1"/>
</dbReference>
<protein>
    <recommendedName>
        <fullName evidence="6">Oligopeptidase F</fullName>
        <ecNumber evidence="6">3.4.24.-</ecNumber>
    </recommendedName>
</protein>
<dbReference type="EC" id="3.4.24.-" evidence="6"/>
<name>A0ABR8YSF5_9CLOT</name>
<dbReference type="Gene3D" id="1.10.287.830">
    <property type="entry name" value="putative peptidase helix hairpin domain like"/>
    <property type="match status" value="1"/>
</dbReference>
<reference evidence="10 11" key="1">
    <citation type="submission" date="2020-08" db="EMBL/GenBank/DDBJ databases">
        <title>A Genomic Blueprint of the Chicken Gut Microbiome.</title>
        <authorList>
            <person name="Gilroy R."/>
            <person name="Ravi A."/>
            <person name="Getino M."/>
            <person name="Pursley I."/>
            <person name="Horton D.L."/>
            <person name="Alikhan N.-F."/>
            <person name="Baker D."/>
            <person name="Gharbi K."/>
            <person name="Hall N."/>
            <person name="Watson M."/>
            <person name="Adriaenssens E.M."/>
            <person name="Foster-Nyarko E."/>
            <person name="Jarju S."/>
            <person name="Secka A."/>
            <person name="Antonio M."/>
            <person name="Oren A."/>
            <person name="Chaudhuri R."/>
            <person name="La Ragione R.M."/>
            <person name="Hildebrand F."/>
            <person name="Pallen M.J."/>
        </authorList>
    </citation>
    <scope>NUCLEOTIDE SEQUENCE [LARGE SCALE GENOMIC DNA]</scope>
    <source>
        <strain evidence="10 11">N37</strain>
    </source>
</reference>
<keyword evidence="2 6" id="KW-0479">Metal-binding</keyword>
<dbReference type="Gene3D" id="1.10.1370.20">
    <property type="entry name" value="Oligoendopeptidase f, C-terminal domain"/>
    <property type="match status" value="1"/>
</dbReference>
<accession>A0ABR8YSF5</accession>
<dbReference type="InterPro" id="IPR013647">
    <property type="entry name" value="OligopepF_N_dom"/>
</dbReference>
<keyword evidence="4 6" id="KW-0862">Zinc</keyword>
<dbReference type="CDD" id="cd09608">
    <property type="entry name" value="M3B_PepF"/>
    <property type="match status" value="1"/>
</dbReference>
<feature type="chain" id="PRO_5046462448" description="Oligopeptidase F" evidence="7">
    <location>
        <begin position="28"/>
        <end position="654"/>
    </location>
</feature>
<evidence type="ECO:0000256" key="4">
    <source>
        <dbReference type="ARBA" id="ARBA00022833"/>
    </source>
</evidence>
<organism evidence="10 11">
    <name type="scientific">Clostridium faecium</name>
    <dbReference type="NCBI Taxonomy" id="2762223"/>
    <lineage>
        <taxon>Bacteria</taxon>
        <taxon>Bacillati</taxon>
        <taxon>Bacillota</taxon>
        <taxon>Clostridia</taxon>
        <taxon>Eubacteriales</taxon>
        <taxon>Clostridiaceae</taxon>
        <taxon>Clostridium</taxon>
    </lineage>
</organism>
<gene>
    <name evidence="10" type="primary">pepF</name>
    <name evidence="10" type="ORF">H9637_09110</name>
</gene>
<feature type="domain" description="Peptidase M3A/M3B catalytic" evidence="8">
    <location>
        <begin position="257"/>
        <end position="630"/>
    </location>
</feature>
<dbReference type="Pfam" id="PF08439">
    <property type="entry name" value="Peptidase_M3_N"/>
    <property type="match status" value="1"/>
</dbReference>
<evidence type="ECO:0000259" key="9">
    <source>
        <dbReference type="Pfam" id="PF08439"/>
    </source>
</evidence>
<keyword evidence="11" id="KW-1185">Reference proteome</keyword>
<evidence type="ECO:0000256" key="1">
    <source>
        <dbReference type="ARBA" id="ARBA00022670"/>
    </source>
</evidence>
<dbReference type="Proteomes" id="UP000627166">
    <property type="component" value="Unassembled WGS sequence"/>
</dbReference>
<dbReference type="PANTHER" id="PTHR11804">
    <property type="entry name" value="PROTEASE M3 THIMET OLIGOPEPTIDASE-RELATED"/>
    <property type="match status" value="1"/>
</dbReference>
<sequence length="654" mass="74832">MLKSKKKILILCITASLLMNSTINTFALVNKDDWEKSNDNLITYSQVKTNGAKAKDEKKIDDKYKWNLGDIYKDVQAWENDIEKVRKEYFPKYKQYEGKLKDPDKLLEFLKMDEEVSIILSKVYWYAGFRGDLNQGDNEATELISKAESFIAEYDQLVTFFTPELLSQDEKALENLVKNPKLKNYSHFLDSLIRQKEHTLSKEEEDILANASEFTSSPEEIFNKLKMADMKKAVIKDKNGKDIELTSSVYSNILDGKDRDLRKRAFEANGKVTEELQNTFASIYLASVKKDIFLARSRKYNSTLEASLAKDNIPREVYDNLVTAVNNNMEPLHKYVELKRKIHKLDKIHAYDLYVPLVENYKLTIPYEDAKKMVLEGLKPLGEDYLSVVKTGFDNRWLDVYEAKGKRTGGYNLGLYGVHPFVLLNYGDTLDDMLTVGHEMGHAVNSVYAGKAQSYMNAHTPIFNAEVASTANELMIIKNMIKNAKNDDEKLYLLNQLIENIKGTVYTQVMFAEFEKTVHEKLEAGEPLSAKSLRKIYGDLIEKYYGDSFAPDELGNLGWAKITHFYNNFYVYKYATSMAASNEIVKNILDGKDKNAVNNYIEFLKTGSSEYPVEALKKAGVDPTKTTSIDNLLAEFGQYVDEMESILKKQGKIK</sequence>
<dbReference type="SUPFAM" id="SSF55486">
    <property type="entry name" value="Metalloproteases ('zincins'), catalytic domain"/>
    <property type="match status" value="1"/>
</dbReference>
<evidence type="ECO:0000256" key="3">
    <source>
        <dbReference type="ARBA" id="ARBA00022801"/>
    </source>
</evidence>
<keyword evidence="1 6" id="KW-0645">Protease</keyword>
<comment type="cofactor">
    <cofactor evidence="6">
        <name>Zn(2+)</name>
        <dbReference type="ChEBI" id="CHEBI:29105"/>
    </cofactor>
    <text evidence="6">Binds 1 zinc ion.</text>
</comment>
<comment type="similarity">
    <text evidence="6">Belongs to the peptidase M3B family.</text>
</comment>
<dbReference type="Gene3D" id="1.20.140.70">
    <property type="entry name" value="Oligopeptidase f, N-terminal domain"/>
    <property type="match status" value="1"/>
</dbReference>
<evidence type="ECO:0000256" key="7">
    <source>
        <dbReference type="SAM" id="SignalP"/>
    </source>
</evidence>
<keyword evidence="5 6" id="KW-0482">Metalloprotease</keyword>
<dbReference type="InterPro" id="IPR042088">
    <property type="entry name" value="OligoPept_F_C"/>
</dbReference>
<evidence type="ECO:0000256" key="6">
    <source>
        <dbReference type="RuleBase" id="RU368091"/>
    </source>
</evidence>
<dbReference type="InterPro" id="IPR004438">
    <property type="entry name" value="Peptidase_M3B"/>
</dbReference>